<gene>
    <name evidence="1" type="ORF">L211DRAFT_833916</name>
</gene>
<dbReference type="EMBL" id="ML121530">
    <property type="protein sequence ID" value="RPB27917.1"/>
    <property type="molecule type" value="Genomic_DNA"/>
</dbReference>
<dbReference type="Proteomes" id="UP000267821">
    <property type="component" value="Unassembled WGS sequence"/>
</dbReference>
<reference evidence="1 2" key="1">
    <citation type="journal article" date="2018" name="Nat. Ecol. Evol.">
        <title>Pezizomycetes genomes reveal the molecular basis of ectomycorrhizal truffle lifestyle.</title>
        <authorList>
            <person name="Murat C."/>
            <person name="Payen T."/>
            <person name="Noel B."/>
            <person name="Kuo A."/>
            <person name="Morin E."/>
            <person name="Chen J."/>
            <person name="Kohler A."/>
            <person name="Krizsan K."/>
            <person name="Balestrini R."/>
            <person name="Da Silva C."/>
            <person name="Montanini B."/>
            <person name="Hainaut M."/>
            <person name="Levati E."/>
            <person name="Barry K.W."/>
            <person name="Belfiori B."/>
            <person name="Cichocki N."/>
            <person name="Clum A."/>
            <person name="Dockter R.B."/>
            <person name="Fauchery L."/>
            <person name="Guy J."/>
            <person name="Iotti M."/>
            <person name="Le Tacon F."/>
            <person name="Lindquist E.A."/>
            <person name="Lipzen A."/>
            <person name="Malagnac F."/>
            <person name="Mello A."/>
            <person name="Molinier V."/>
            <person name="Miyauchi S."/>
            <person name="Poulain J."/>
            <person name="Riccioni C."/>
            <person name="Rubini A."/>
            <person name="Sitrit Y."/>
            <person name="Splivallo R."/>
            <person name="Traeger S."/>
            <person name="Wang M."/>
            <person name="Zifcakova L."/>
            <person name="Wipf D."/>
            <person name="Zambonelli A."/>
            <person name="Paolocci F."/>
            <person name="Nowrousian M."/>
            <person name="Ottonello S."/>
            <person name="Baldrian P."/>
            <person name="Spatafora J.W."/>
            <person name="Henrissat B."/>
            <person name="Nagy L.G."/>
            <person name="Aury J.M."/>
            <person name="Wincker P."/>
            <person name="Grigoriev I.V."/>
            <person name="Bonfante P."/>
            <person name="Martin F.M."/>
        </authorList>
    </citation>
    <scope>NUCLEOTIDE SEQUENCE [LARGE SCALE GENOMIC DNA]</scope>
    <source>
        <strain evidence="1 2">ATCC MYA-4762</strain>
    </source>
</reference>
<sequence>MFERFENVFDDVTVDIPYRVSAIGTKFCVYQVIMESGYIEPEASPDDAIRE</sequence>
<evidence type="ECO:0000313" key="2">
    <source>
        <dbReference type="Proteomes" id="UP000267821"/>
    </source>
</evidence>
<keyword evidence="2" id="KW-1185">Reference proteome</keyword>
<protein>
    <submittedName>
        <fullName evidence="1">Uncharacterized protein</fullName>
    </submittedName>
</protein>
<accession>A0A3N4LYF0</accession>
<dbReference type="InParanoid" id="A0A3N4LYF0"/>
<proteinExistence type="predicted"/>
<name>A0A3N4LYF0_9PEZI</name>
<organism evidence="1 2">
    <name type="scientific">Terfezia boudieri ATCC MYA-4762</name>
    <dbReference type="NCBI Taxonomy" id="1051890"/>
    <lineage>
        <taxon>Eukaryota</taxon>
        <taxon>Fungi</taxon>
        <taxon>Dikarya</taxon>
        <taxon>Ascomycota</taxon>
        <taxon>Pezizomycotina</taxon>
        <taxon>Pezizomycetes</taxon>
        <taxon>Pezizales</taxon>
        <taxon>Pezizaceae</taxon>
        <taxon>Terfezia</taxon>
    </lineage>
</organism>
<dbReference type="AlphaFoldDB" id="A0A3N4LYF0"/>
<dbReference type="OrthoDB" id="5347366at2759"/>
<evidence type="ECO:0000313" key="1">
    <source>
        <dbReference type="EMBL" id="RPB27917.1"/>
    </source>
</evidence>